<dbReference type="AlphaFoldDB" id="A0A2I0TTP8"/>
<accession>A0A2I0TTP8</accession>
<dbReference type="Proteomes" id="UP000233556">
    <property type="component" value="Unassembled WGS sequence"/>
</dbReference>
<dbReference type="OrthoDB" id="416454at2759"/>
<protein>
    <submittedName>
        <fullName evidence="1">Glycerol kinase</fullName>
    </submittedName>
</protein>
<proteinExistence type="predicted"/>
<gene>
    <name evidence="1" type="ORF">llap_12520</name>
</gene>
<sequence length="145" mass="16735">MKRSAMLDLVLTNEKVLVGNVKLKGSLDCSDHEMVEFKNLKAARRVDSKLTLDIRREAFGFFWDLLGRVPWDKALEGKGAQECWLILKDPPSSELMHPNKEKVGQKHQKACMDEQGALGETQTEKRAYRCWKQGQVAWEEYREIV</sequence>
<keyword evidence="1" id="KW-0808">Transferase</keyword>
<reference evidence="2" key="2">
    <citation type="submission" date="2017-12" db="EMBL/GenBank/DDBJ databases">
        <title>Genome sequence of the Bar-tailed Godwit (Limosa lapponica baueri).</title>
        <authorList>
            <person name="Lima N.C.B."/>
            <person name="Parody-Merino A.M."/>
            <person name="Battley P.F."/>
            <person name="Fidler A.E."/>
            <person name="Prosdocimi F."/>
        </authorList>
    </citation>
    <scope>NUCLEOTIDE SEQUENCE [LARGE SCALE GENOMIC DNA]</scope>
</reference>
<name>A0A2I0TTP8_LIMLA</name>
<dbReference type="GO" id="GO:0016301">
    <property type="term" value="F:kinase activity"/>
    <property type="evidence" value="ECO:0007669"/>
    <property type="project" value="UniProtKB-KW"/>
</dbReference>
<evidence type="ECO:0000313" key="1">
    <source>
        <dbReference type="EMBL" id="PKU37175.1"/>
    </source>
</evidence>
<organism evidence="1 2">
    <name type="scientific">Limosa lapponica baueri</name>
    <dbReference type="NCBI Taxonomy" id="1758121"/>
    <lineage>
        <taxon>Eukaryota</taxon>
        <taxon>Metazoa</taxon>
        <taxon>Chordata</taxon>
        <taxon>Craniata</taxon>
        <taxon>Vertebrata</taxon>
        <taxon>Euteleostomi</taxon>
        <taxon>Archelosauria</taxon>
        <taxon>Archosauria</taxon>
        <taxon>Dinosauria</taxon>
        <taxon>Saurischia</taxon>
        <taxon>Theropoda</taxon>
        <taxon>Coelurosauria</taxon>
        <taxon>Aves</taxon>
        <taxon>Neognathae</taxon>
        <taxon>Neoaves</taxon>
        <taxon>Charadriiformes</taxon>
        <taxon>Scolopacidae</taxon>
        <taxon>Limosa</taxon>
    </lineage>
</organism>
<keyword evidence="2" id="KW-1185">Reference proteome</keyword>
<keyword evidence="1" id="KW-0418">Kinase</keyword>
<dbReference type="EMBL" id="KZ507274">
    <property type="protein sequence ID" value="PKU37175.1"/>
    <property type="molecule type" value="Genomic_DNA"/>
</dbReference>
<evidence type="ECO:0000313" key="2">
    <source>
        <dbReference type="Proteomes" id="UP000233556"/>
    </source>
</evidence>
<reference evidence="2" key="1">
    <citation type="submission" date="2017-11" db="EMBL/GenBank/DDBJ databases">
        <authorList>
            <person name="Lima N.C."/>
            <person name="Parody-Merino A.M."/>
            <person name="Battley P.F."/>
            <person name="Fidler A.E."/>
            <person name="Prosdocimi F."/>
        </authorList>
    </citation>
    <scope>NUCLEOTIDE SEQUENCE [LARGE SCALE GENOMIC DNA]</scope>
</reference>